<dbReference type="GO" id="GO:0003712">
    <property type="term" value="F:transcription coregulator activity"/>
    <property type="evidence" value="ECO:0007669"/>
    <property type="project" value="InterPro"/>
</dbReference>
<dbReference type="Proteomes" id="UP000887572">
    <property type="component" value="Unplaced"/>
</dbReference>
<dbReference type="WBParaSite" id="Gr19_v10_g16264.t2">
    <property type="protein sequence ID" value="Gr19_v10_g16264.t2"/>
    <property type="gene ID" value="Gr19_v10_g16264"/>
</dbReference>
<name>A0A914HCJ8_GLORO</name>
<organism evidence="7 8">
    <name type="scientific">Globodera rostochiensis</name>
    <name type="common">Golden nematode worm</name>
    <name type="synonym">Heterodera rostochiensis</name>
    <dbReference type="NCBI Taxonomy" id="31243"/>
    <lineage>
        <taxon>Eukaryota</taxon>
        <taxon>Metazoa</taxon>
        <taxon>Ecdysozoa</taxon>
        <taxon>Nematoda</taxon>
        <taxon>Chromadorea</taxon>
        <taxon>Rhabditida</taxon>
        <taxon>Tylenchina</taxon>
        <taxon>Tylenchomorpha</taxon>
        <taxon>Tylenchoidea</taxon>
        <taxon>Heteroderidae</taxon>
        <taxon>Heteroderinae</taxon>
        <taxon>Globodera</taxon>
    </lineage>
</organism>
<reference evidence="8" key="1">
    <citation type="submission" date="2022-11" db="UniProtKB">
        <authorList>
            <consortium name="WormBaseParasite"/>
        </authorList>
    </citation>
    <scope>IDENTIFICATION</scope>
</reference>
<accession>A0A914HCJ8</accession>
<dbReference type="InterPro" id="IPR044888">
    <property type="entry name" value="Mediatior_Med7_sf"/>
</dbReference>
<evidence type="ECO:0000256" key="2">
    <source>
        <dbReference type="ARBA" id="ARBA00009994"/>
    </source>
</evidence>
<dbReference type="InterPro" id="IPR009244">
    <property type="entry name" value="Mediatior_Med7"/>
</dbReference>
<dbReference type="Gene3D" id="6.10.140.200">
    <property type="match status" value="1"/>
</dbReference>
<dbReference type="PANTHER" id="PTHR21428">
    <property type="entry name" value="MEDIATOR OF RNA POLYMERASE II TRANSCRIPTION SUBUNIT 7"/>
    <property type="match status" value="1"/>
</dbReference>
<evidence type="ECO:0000256" key="1">
    <source>
        <dbReference type="ARBA" id="ARBA00004123"/>
    </source>
</evidence>
<evidence type="ECO:0000256" key="5">
    <source>
        <dbReference type="ARBA" id="ARBA00023242"/>
    </source>
</evidence>
<dbReference type="GO" id="GO:0016592">
    <property type="term" value="C:mediator complex"/>
    <property type="evidence" value="ECO:0007669"/>
    <property type="project" value="InterPro"/>
</dbReference>
<dbReference type="InterPro" id="IPR037212">
    <property type="entry name" value="Med7/Med21-like"/>
</dbReference>
<keyword evidence="4 6" id="KW-0804">Transcription</keyword>
<comment type="function">
    <text evidence="6">Component of the Mediator complex, a coactivator involved in the regulated transcription of nearly all RNA polymerase II-dependent genes. Mediator functions as a bridge to convey information from gene-specific regulatory proteins to the basal RNA polymerase II transcription machinery.</text>
</comment>
<evidence type="ECO:0000256" key="3">
    <source>
        <dbReference type="ARBA" id="ARBA00023015"/>
    </source>
</evidence>
<keyword evidence="6" id="KW-0010">Activator</keyword>
<dbReference type="AlphaFoldDB" id="A0A914HCJ8"/>
<dbReference type="GO" id="GO:0006357">
    <property type="term" value="P:regulation of transcription by RNA polymerase II"/>
    <property type="evidence" value="ECO:0007669"/>
    <property type="project" value="InterPro"/>
</dbReference>
<comment type="subunit">
    <text evidence="6">Component of the Mediator complex.</text>
</comment>
<dbReference type="SUPFAM" id="SSF140718">
    <property type="entry name" value="Mediator hinge subcomplex-like"/>
    <property type="match status" value="1"/>
</dbReference>
<comment type="similarity">
    <text evidence="2 6">Belongs to the Mediator complex subunit 7 family.</text>
</comment>
<dbReference type="PANTHER" id="PTHR21428:SF11">
    <property type="entry name" value="MEDIATOR OF RNA POLYMERASE II TRANSCRIPTION SUBUNIT 7"/>
    <property type="match status" value="1"/>
</dbReference>
<proteinExistence type="inferred from homology"/>
<protein>
    <recommendedName>
        <fullName evidence="6">Mediator of RNA polymerase II transcription subunit 7</fullName>
    </recommendedName>
</protein>
<keyword evidence="7" id="KW-1185">Reference proteome</keyword>
<evidence type="ECO:0000313" key="7">
    <source>
        <dbReference type="Proteomes" id="UP000887572"/>
    </source>
</evidence>
<evidence type="ECO:0000256" key="4">
    <source>
        <dbReference type="ARBA" id="ARBA00023163"/>
    </source>
</evidence>
<comment type="subcellular location">
    <subcellularLocation>
        <location evidence="1 6">Nucleus</location>
    </subcellularLocation>
</comment>
<keyword evidence="3 6" id="KW-0805">Transcription regulation</keyword>
<dbReference type="Pfam" id="PF05983">
    <property type="entry name" value="Med7"/>
    <property type="match status" value="1"/>
</dbReference>
<dbReference type="GO" id="GO:0070847">
    <property type="term" value="C:core mediator complex"/>
    <property type="evidence" value="ECO:0007669"/>
    <property type="project" value="TreeGrafter"/>
</dbReference>
<evidence type="ECO:0000313" key="8">
    <source>
        <dbReference type="WBParaSite" id="Gr19_v10_g16264.t2"/>
    </source>
</evidence>
<evidence type="ECO:0000256" key="6">
    <source>
        <dbReference type="RuleBase" id="RU364060"/>
    </source>
</evidence>
<keyword evidence="5 6" id="KW-0539">Nucleus</keyword>
<sequence length="272" mass="31166">MAQQPSNLSAFSGIQQHPQNISLFPPPPLFAEQYTTENIKKGLVLPPPNLPTKFEVFSELCDLDGPLLPTLSELGCQQLYSGSGNWRAELKKLNRSLTAAFLDLIEILIRCPDHGDRLEKIDTIRNLFVNIHHLINEYRPVQARDTLLVKNTARQQNIKTYWYFVDLSVTEQLNRLTKMGSDALVTLKDALQNFSIEDAMPKVAFHCEDEMELMEDEQILCAAPSETYEYPLTMEEKAQQLKPIEMPERVTRKDIPGVKMQLQREFARFSSQ</sequence>